<protein>
    <submittedName>
        <fullName evidence="2">Uncharacterized protein</fullName>
    </submittedName>
</protein>
<feature type="transmembrane region" description="Helical" evidence="1">
    <location>
        <begin position="32"/>
        <end position="49"/>
    </location>
</feature>
<accession>A0A3B0WBQ3</accession>
<keyword evidence="1" id="KW-1133">Transmembrane helix</keyword>
<dbReference type="AlphaFoldDB" id="A0A3B0WBQ3"/>
<evidence type="ECO:0000313" key="2">
    <source>
        <dbReference type="EMBL" id="VAW46789.1"/>
    </source>
</evidence>
<reference evidence="2" key="1">
    <citation type="submission" date="2018-06" db="EMBL/GenBank/DDBJ databases">
        <authorList>
            <person name="Zhirakovskaya E."/>
        </authorList>
    </citation>
    <scope>NUCLEOTIDE SEQUENCE</scope>
</reference>
<sequence>MWHSLFAVALILVGFIMALIQSNQVQGQPSPLAGMLIFTGFVWFVLNRLRLWWYRKQNRNLQQ</sequence>
<evidence type="ECO:0000256" key="1">
    <source>
        <dbReference type="SAM" id="Phobius"/>
    </source>
</evidence>
<keyword evidence="1" id="KW-0472">Membrane</keyword>
<organism evidence="2">
    <name type="scientific">hydrothermal vent metagenome</name>
    <dbReference type="NCBI Taxonomy" id="652676"/>
    <lineage>
        <taxon>unclassified sequences</taxon>
        <taxon>metagenomes</taxon>
        <taxon>ecological metagenomes</taxon>
    </lineage>
</organism>
<dbReference type="EMBL" id="UOFA01000304">
    <property type="protein sequence ID" value="VAW46789.1"/>
    <property type="molecule type" value="Genomic_DNA"/>
</dbReference>
<keyword evidence="1" id="KW-0812">Transmembrane</keyword>
<name>A0A3B0WBQ3_9ZZZZ</name>
<proteinExistence type="predicted"/>
<gene>
    <name evidence="2" type="ORF">MNBD_GAMMA02-1485</name>
</gene>